<dbReference type="AlphaFoldDB" id="A0A974CSM2"/>
<feature type="compositionally biased region" description="Basic and acidic residues" evidence="1">
    <location>
        <begin position="243"/>
        <end position="260"/>
    </location>
</feature>
<proteinExistence type="predicted"/>
<sequence length="316" mass="37150">MMSSEQHTEHLASTFSYSEAEVRQILAGITLDNETDLMVTSNQDGKRILLNLQKKELNSSTHITSLARYLRAKKIPRGLRVELKPNLCDDDPILQQRWEEICNKCSVDLMALTIERLKVKVQPVRAEIEKMKVELKMAETEEVARGIFSEHAEVLDRLHKAITERKSAKFERDTEDYLHNRVYTWREEQHKQRWEQTEQRTVLNAPWRSKPRNTGRQAPPFHYAPYNQGRQYHASPDYPQYYPRERRDYQFDDRRRDSSSDSRTASTSYSFLESSQESVGAGREGGFPPDGNKARKKPRAPLPRENYPQRTRQQRR</sequence>
<accession>A0A974CSM2</accession>
<evidence type="ECO:0000256" key="1">
    <source>
        <dbReference type="SAM" id="MobiDB-lite"/>
    </source>
</evidence>
<feature type="region of interest" description="Disordered" evidence="1">
    <location>
        <begin position="189"/>
        <end position="316"/>
    </location>
</feature>
<protein>
    <submittedName>
        <fullName evidence="2">Uncharacterized protein</fullName>
    </submittedName>
</protein>
<gene>
    <name evidence="2" type="ORF">XELAEV_18029716mg</name>
</gene>
<evidence type="ECO:0000313" key="3">
    <source>
        <dbReference type="Proteomes" id="UP000694892"/>
    </source>
</evidence>
<organism evidence="2 3">
    <name type="scientific">Xenopus laevis</name>
    <name type="common">African clawed frog</name>
    <dbReference type="NCBI Taxonomy" id="8355"/>
    <lineage>
        <taxon>Eukaryota</taxon>
        <taxon>Metazoa</taxon>
        <taxon>Chordata</taxon>
        <taxon>Craniata</taxon>
        <taxon>Vertebrata</taxon>
        <taxon>Euteleostomi</taxon>
        <taxon>Amphibia</taxon>
        <taxon>Batrachia</taxon>
        <taxon>Anura</taxon>
        <taxon>Pipoidea</taxon>
        <taxon>Pipidae</taxon>
        <taxon>Xenopodinae</taxon>
        <taxon>Xenopus</taxon>
        <taxon>Xenopus</taxon>
    </lineage>
</organism>
<dbReference type="Proteomes" id="UP000694892">
    <property type="component" value="Chromosome 5S"/>
</dbReference>
<feature type="compositionally biased region" description="Low complexity" evidence="1">
    <location>
        <begin position="261"/>
        <end position="271"/>
    </location>
</feature>
<reference evidence="3" key="1">
    <citation type="journal article" date="2016" name="Nature">
        <title>Genome evolution in the allotetraploid frog Xenopus laevis.</title>
        <authorList>
            <person name="Session A.M."/>
            <person name="Uno Y."/>
            <person name="Kwon T."/>
            <person name="Chapman J.A."/>
            <person name="Toyoda A."/>
            <person name="Takahashi S."/>
            <person name="Fukui A."/>
            <person name="Hikosaka A."/>
            <person name="Suzuki A."/>
            <person name="Kondo M."/>
            <person name="van Heeringen S.J."/>
            <person name="Quigley I."/>
            <person name="Heinz S."/>
            <person name="Ogino H."/>
            <person name="Ochi H."/>
            <person name="Hellsten U."/>
            <person name="Lyons J.B."/>
            <person name="Simakov O."/>
            <person name="Putnam N."/>
            <person name="Stites J."/>
            <person name="Kuroki Y."/>
            <person name="Tanaka T."/>
            <person name="Michiue T."/>
            <person name="Watanabe M."/>
            <person name="Bogdanovic O."/>
            <person name="Lister R."/>
            <person name="Georgiou G."/>
            <person name="Paranjpe S.S."/>
            <person name="van Kruijsbergen I."/>
            <person name="Shu S."/>
            <person name="Carlson J."/>
            <person name="Kinoshita T."/>
            <person name="Ohta Y."/>
            <person name="Mawaribuchi S."/>
            <person name="Jenkins J."/>
            <person name="Grimwood J."/>
            <person name="Schmutz J."/>
            <person name="Mitros T."/>
            <person name="Mozaffari S.V."/>
            <person name="Suzuki Y."/>
            <person name="Haramoto Y."/>
            <person name="Yamamoto T.S."/>
            <person name="Takagi C."/>
            <person name="Heald R."/>
            <person name="Miller K."/>
            <person name="Haudenschild C."/>
            <person name="Kitzman J."/>
            <person name="Nakayama T."/>
            <person name="Izutsu Y."/>
            <person name="Robert J."/>
            <person name="Fortriede J."/>
            <person name="Burns K."/>
            <person name="Lotay V."/>
            <person name="Karimi K."/>
            <person name="Yasuoka Y."/>
            <person name="Dichmann D.S."/>
            <person name="Flajnik M.F."/>
            <person name="Houston D.W."/>
            <person name="Shendure J."/>
            <person name="DuPasquier L."/>
            <person name="Vize P.D."/>
            <person name="Zorn A.M."/>
            <person name="Ito M."/>
            <person name="Marcotte E.M."/>
            <person name="Wallingford J.B."/>
            <person name="Ito Y."/>
            <person name="Asashima M."/>
            <person name="Ueno N."/>
            <person name="Matsuda Y."/>
            <person name="Veenstra G.J."/>
            <person name="Fujiyama A."/>
            <person name="Harland R.M."/>
            <person name="Taira M."/>
            <person name="Rokhsar D.S."/>
        </authorList>
    </citation>
    <scope>NUCLEOTIDE SEQUENCE [LARGE SCALE GENOMIC DNA]</scope>
    <source>
        <strain evidence="3">J</strain>
    </source>
</reference>
<feature type="compositionally biased region" description="Basic and acidic residues" evidence="1">
    <location>
        <begin position="189"/>
        <end position="198"/>
    </location>
</feature>
<name>A0A974CSM2_XENLA</name>
<evidence type="ECO:0000313" key="2">
    <source>
        <dbReference type="EMBL" id="OCT78628.1"/>
    </source>
</evidence>
<dbReference type="EMBL" id="CM004475">
    <property type="protein sequence ID" value="OCT78628.1"/>
    <property type="molecule type" value="Genomic_DNA"/>
</dbReference>